<evidence type="ECO:0000313" key="3">
    <source>
        <dbReference type="Proteomes" id="UP000192284"/>
    </source>
</evidence>
<proteinExistence type="predicted"/>
<dbReference type="EMBL" id="MVHE01000008">
    <property type="protein sequence ID" value="ORA22941.1"/>
    <property type="molecule type" value="Genomic_DNA"/>
</dbReference>
<name>A0A1W9ZYT0_MYCAN</name>
<feature type="region of interest" description="Disordered" evidence="1">
    <location>
        <begin position="74"/>
        <end position="100"/>
    </location>
</feature>
<reference evidence="2 3" key="1">
    <citation type="submission" date="2017-02" db="EMBL/GenBank/DDBJ databases">
        <title>The new phylogeny of genus Mycobacterium.</title>
        <authorList>
            <person name="Tortoli E."/>
            <person name="Trovato A."/>
            <person name="Cirillo D.M."/>
        </authorList>
    </citation>
    <scope>NUCLEOTIDE SEQUENCE [LARGE SCALE GENOMIC DNA]</scope>
    <source>
        <strain evidence="2 3">DSM 45057</strain>
    </source>
</reference>
<gene>
    <name evidence="2" type="ORF">BST12_07960</name>
</gene>
<feature type="compositionally biased region" description="Polar residues" evidence="1">
    <location>
        <begin position="91"/>
        <end position="100"/>
    </location>
</feature>
<sequence>MRCNYVTVTLQRRLVGEKFATGIAIRRRPGVHQVISRVARPIDRLGNFAGAGSGGAAGPPAMWLVQHWPDRDQLSYPREAAGAHQPGGDPGSSTARRPGD</sequence>
<keyword evidence="3" id="KW-1185">Reference proteome</keyword>
<dbReference type="Proteomes" id="UP000192284">
    <property type="component" value="Unassembled WGS sequence"/>
</dbReference>
<organism evidence="2 3">
    <name type="scientific">Mycobacterium angelicum</name>
    <dbReference type="NCBI Taxonomy" id="470074"/>
    <lineage>
        <taxon>Bacteria</taxon>
        <taxon>Bacillati</taxon>
        <taxon>Actinomycetota</taxon>
        <taxon>Actinomycetes</taxon>
        <taxon>Mycobacteriales</taxon>
        <taxon>Mycobacteriaceae</taxon>
        <taxon>Mycobacterium</taxon>
    </lineage>
</organism>
<protein>
    <submittedName>
        <fullName evidence="2">Uncharacterized protein</fullName>
    </submittedName>
</protein>
<accession>A0A1W9ZYT0</accession>
<dbReference type="AlphaFoldDB" id="A0A1W9ZYT0"/>
<evidence type="ECO:0000313" key="2">
    <source>
        <dbReference type="EMBL" id="ORA22941.1"/>
    </source>
</evidence>
<comment type="caution">
    <text evidence="2">The sequence shown here is derived from an EMBL/GenBank/DDBJ whole genome shotgun (WGS) entry which is preliminary data.</text>
</comment>
<evidence type="ECO:0000256" key="1">
    <source>
        <dbReference type="SAM" id="MobiDB-lite"/>
    </source>
</evidence>